<evidence type="ECO:0000313" key="3">
    <source>
        <dbReference type="WBParaSite" id="HCON_00191665-00001"/>
    </source>
</evidence>
<keyword evidence="1" id="KW-0732">Signal</keyword>
<feature type="chain" id="PRO_5029493864" evidence="1">
    <location>
        <begin position="24"/>
        <end position="68"/>
    </location>
</feature>
<feature type="signal peptide" evidence="1">
    <location>
        <begin position="1"/>
        <end position="23"/>
    </location>
</feature>
<organism evidence="2 3">
    <name type="scientific">Haemonchus contortus</name>
    <name type="common">Barber pole worm</name>
    <dbReference type="NCBI Taxonomy" id="6289"/>
    <lineage>
        <taxon>Eukaryota</taxon>
        <taxon>Metazoa</taxon>
        <taxon>Ecdysozoa</taxon>
        <taxon>Nematoda</taxon>
        <taxon>Chromadorea</taxon>
        <taxon>Rhabditida</taxon>
        <taxon>Rhabditina</taxon>
        <taxon>Rhabditomorpha</taxon>
        <taxon>Strongyloidea</taxon>
        <taxon>Trichostrongylidae</taxon>
        <taxon>Haemonchus</taxon>
    </lineage>
</organism>
<dbReference type="Proteomes" id="UP000025227">
    <property type="component" value="Unplaced"/>
</dbReference>
<accession>A0A7I4Z621</accession>
<name>A0A7I4Z621_HAECO</name>
<dbReference type="WBParaSite" id="HCON_00191665-00001">
    <property type="protein sequence ID" value="HCON_00191665-00001"/>
    <property type="gene ID" value="HCON_00191665"/>
</dbReference>
<keyword evidence="2" id="KW-1185">Reference proteome</keyword>
<proteinExistence type="predicted"/>
<dbReference type="AlphaFoldDB" id="A0A7I4Z621"/>
<evidence type="ECO:0000313" key="2">
    <source>
        <dbReference type="Proteomes" id="UP000025227"/>
    </source>
</evidence>
<evidence type="ECO:0000256" key="1">
    <source>
        <dbReference type="SAM" id="SignalP"/>
    </source>
</evidence>
<protein>
    <submittedName>
        <fullName evidence="3">Defensin domain containing protein</fullName>
    </submittedName>
</protein>
<reference evidence="3" key="1">
    <citation type="submission" date="2020-12" db="UniProtKB">
        <authorList>
            <consortium name="WormBaseParasite"/>
        </authorList>
    </citation>
    <scope>IDENTIFICATION</scope>
    <source>
        <strain evidence="3">MHco3</strain>
    </source>
</reference>
<sequence length="68" mass="7758">MLGRTVLLLVVVMLAVNLPGVSMHRPIDTGEPCTYGIYACRRTCFIKYRLYQGDCSTGRCQCFAYLRY</sequence>